<dbReference type="AlphaFoldDB" id="A0A7R9TPI0"/>
<proteinExistence type="predicted"/>
<dbReference type="EMBL" id="HBDY01009687">
    <property type="protein sequence ID" value="CAD8240444.1"/>
    <property type="molecule type" value="Transcribed_RNA"/>
</dbReference>
<accession>A0A7R9TPI0</accession>
<organism evidence="1">
    <name type="scientific">Micromonas pusilla</name>
    <name type="common">Picoplanktonic green alga</name>
    <name type="synonym">Chromulina pusilla</name>
    <dbReference type="NCBI Taxonomy" id="38833"/>
    <lineage>
        <taxon>Eukaryota</taxon>
        <taxon>Viridiplantae</taxon>
        <taxon>Chlorophyta</taxon>
        <taxon>Mamiellophyceae</taxon>
        <taxon>Mamiellales</taxon>
        <taxon>Mamiellaceae</taxon>
        <taxon>Micromonas</taxon>
    </lineage>
</organism>
<evidence type="ECO:0000313" key="1">
    <source>
        <dbReference type="EMBL" id="CAD8240444.1"/>
    </source>
</evidence>
<dbReference type="PROSITE" id="PS50096">
    <property type="entry name" value="IQ"/>
    <property type="match status" value="1"/>
</dbReference>
<protein>
    <submittedName>
        <fullName evidence="1">Uncharacterized protein</fullName>
    </submittedName>
</protein>
<name>A0A7R9TPI0_MICPS</name>
<sequence length="128" mass="15338">MFSRLLWQKASAQLLLRAQLAYVERLKHFHRAATEIQKCWRGSSSRRRIHDFFSRKFYLQSVFVLDQDFRQRMYNRYDNIMGCQLRREEINERATSSRMVDSSVHLASTEVCLGVYDSPFSPAFDNRY</sequence>
<reference evidence="1" key="1">
    <citation type="submission" date="2021-01" db="EMBL/GenBank/DDBJ databases">
        <authorList>
            <person name="Corre E."/>
            <person name="Pelletier E."/>
            <person name="Niang G."/>
            <person name="Scheremetjew M."/>
            <person name="Finn R."/>
            <person name="Kale V."/>
            <person name="Holt S."/>
            <person name="Cochrane G."/>
            <person name="Meng A."/>
            <person name="Brown T."/>
            <person name="Cohen L."/>
        </authorList>
    </citation>
    <scope>NUCLEOTIDE SEQUENCE</scope>
    <source>
        <strain evidence="1">RCC1614</strain>
    </source>
</reference>
<dbReference type="CDD" id="cd23767">
    <property type="entry name" value="IQCD"/>
    <property type="match status" value="1"/>
</dbReference>
<gene>
    <name evidence="1" type="ORF">MPUS1402_LOCUS7242</name>
</gene>